<feature type="compositionally biased region" description="Low complexity" evidence="6">
    <location>
        <begin position="295"/>
        <end position="306"/>
    </location>
</feature>
<keyword evidence="3" id="KW-0464">Manganese</keyword>
<dbReference type="GO" id="GO:0004730">
    <property type="term" value="F:pseudouridylate synthase activity"/>
    <property type="evidence" value="ECO:0007669"/>
    <property type="project" value="InterPro"/>
</dbReference>
<feature type="region of interest" description="Disordered" evidence="6">
    <location>
        <begin position="286"/>
        <end position="310"/>
    </location>
</feature>
<name>K1W120_TRIAC</name>
<dbReference type="InterPro" id="IPR029056">
    <property type="entry name" value="Ribokinase-like"/>
</dbReference>
<keyword evidence="5" id="KW-0326">Glycosidase</keyword>
<dbReference type="OrthoDB" id="198885at2759"/>
<gene>
    <name evidence="8" type="ORF">A1Q2_00268</name>
</gene>
<reference evidence="8 9" key="1">
    <citation type="journal article" date="2012" name="Eukaryot. Cell">
        <title>Genome sequence of the Trichosporon asahii environmental strain CBS 8904.</title>
        <authorList>
            <person name="Yang R.Y."/>
            <person name="Li H.T."/>
            <person name="Zhu H."/>
            <person name="Zhou G.P."/>
            <person name="Wang M."/>
            <person name="Wang L."/>
        </authorList>
    </citation>
    <scope>NUCLEOTIDE SEQUENCE [LARGE SCALE GENOMIC DNA]</scope>
    <source>
        <strain evidence="8 9">CBS 8904</strain>
    </source>
</reference>
<dbReference type="OMA" id="FNCIIAT"/>
<dbReference type="Pfam" id="PF04227">
    <property type="entry name" value="Indigoidine_A"/>
    <property type="match status" value="1"/>
</dbReference>
<dbReference type="Gene3D" id="3.40.1190.20">
    <property type="match status" value="1"/>
</dbReference>
<evidence type="ECO:0000313" key="8">
    <source>
        <dbReference type="EMBL" id="EKD05507.1"/>
    </source>
</evidence>
<dbReference type="eggNOG" id="KOG3009">
    <property type="taxonomic scope" value="Eukaryota"/>
</dbReference>
<dbReference type="InterPro" id="IPR011611">
    <property type="entry name" value="PfkB_dom"/>
</dbReference>
<protein>
    <recommendedName>
        <fullName evidence="7">Carbohydrate kinase PfkB domain-containing protein</fullName>
    </recommendedName>
</protein>
<dbReference type="HOGENOM" id="CLU_012201_3_2_1"/>
<dbReference type="Proteomes" id="UP000006757">
    <property type="component" value="Unassembled WGS sequence"/>
</dbReference>
<dbReference type="SUPFAM" id="SSF53613">
    <property type="entry name" value="Ribokinase-like"/>
    <property type="match status" value="1"/>
</dbReference>
<dbReference type="Gene3D" id="3.40.1790.10">
    <property type="entry name" value="Indigoidine synthase domain"/>
    <property type="match status" value="1"/>
</dbReference>
<dbReference type="PANTHER" id="PTHR42909:SF1">
    <property type="entry name" value="CARBOHYDRATE KINASE PFKB DOMAIN-CONTAINING PROTEIN"/>
    <property type="match status" value="1"/>
</dbReference>
<dbReference type="AlphaFoldDB" id="K1W120"/>
<evidence type="ECO:0000256" key="6">
    <source>
        <dbReference type="SAM" id="MobiDB-lite"/>
    </source>
</evidence>
<dbReference type="GO" id="GO:0046872">
    <property type="term" value="F:metal ion binding"/>
    <property type="evidence" value="ECO:0007669"/>
    <property type="project" value="UniProtKB-KW"/>
</dbReference>
<dbReference type="GO" id="GO:0016798">
    <property type="term" value="F:hydrolase activity, acting on glycosyl bonds"/>
    <property type="evidence" value="ECO:0007669"/>
    <property type="project" value="UniProtKB-KW"/>
</dbReference>
<evidence type="ECO:0000256" key="5">
    <source>
        <dbReference type="ARBA" id="ARBA00023295"/>
    </source>
</evidence>
<dbReference type="STRING" id="1220162.K1W120"/>
<dbReference type="PANTHER" id="PTHR42909">
    <property type="entry name" value="ZGC:136858"/>
    <property type="match status" value="1"/>
</dbReference>
<dbReference type="GO" id="GO:0005737">
    <property type="term" value="C:cytoplasm"/>
    <property type="evidence" value="ECO:0007669"/>
    <property type="project" value="TreeGrafter"/>
</dbReference>
<keyword evidence="1" id="KW-0479">Metal-binding</keyword>
<dbReference type="Pfam" id="PF00294">
    <property type="entry name" value="PfkB"/>
    <property type="match status" value="1"/>
</dbReference>
<organism evidence="8 9">
    <name type="scientific">Trichosporon asahii var. asahii (strain CBS 8904)</name>
    <name type="common">Yeast</name>
    <dbReference type="NCBI Taxonomy" id="1220162"/>
    <lineage>
        <taxon>Eukaryota</taxon>
        <taxon>Fungi</taxon>
        <taxon>Dikarya</taxon>
        <taxon>Basidiomycota</taxon>
        <taxon>Agaricomycotina</taxon>
        <taxon>Tremellomycetes</taxon>
        <taxon>Trichosporonales</taxon>
        <taxon>Trichosporonaceae</taxon>
        <taxon>Trichosporon</taxon>
    </lineage>
</organism>
<evidence type="ECO:0000313" key="9">
    <source>
        <dbReference type="Proteomes" id="UP000006757"/>
    </source>
</evidence>
<feature type="domain" description="Carbohydrate kinase PfkB" evidence="7">
    <location>
        <begin position="335"/>
        <end position="529"/>
    </location>
</feature>
<keyword evidence="4" id="KW-0456">Lyase</keyword>
<dbReference type="FunCoup" id="K1W120">
    <property type="interactions" value="16"/>
</dbReference>
<keyword evidence="9" id="KW-1185">Reference proteome</keyword>
<evidence type="ECO:0000259" key="7">
    <source>
        <dbReference type="Pfam" id="PF00294"/>
    </source>
</evidence>
<sequence>MPYPANAETAASLETIIRGHGVVPATIALMDGKVQVGLSDAQLEELANAPRTESCKVSRRDLGAALCLKRYGGTTVAGTMILANSVGIQHFVTGGIGGVHRGAEKSMDVSADLVELGRTPMSVVCAGAKSILDIPRTLEYLETQGVCVAALSEKSGDFPAFYSPSSGEVAPWHFKDICEAAQVVQTNLTLPSPQATLVGVPIPQEYAQRGEEVQRAVEQAVRESVEQGIDKRGKEVTPWLLKRVGELTGGTALELNIALIQNNAHVGAQLVREIWAQREQDFQKAQNASSSAYFPSPGAQPASSSPKRQLESLAQIPDLPDSPDSQQAPVLPDPSVVVFGSAAVDITASTALDHPGSTSPGSVQLTAGGVGRNLARAAQALLPDNAVQLVSPVGTDGLAAVLKSEMADGALRTDGLLPREGRTASCVLFLSAGELSHGVADMSIVETLSASDIAASLPSTAELVVFDLNLSSSSVAALLQTCAERNLRTFCDPTSVAKTPRLLPGLLNGGLTHFAPNLAELDALHSALEPALDDTPAGEAAWEAVNALNLGAEFRAAVESRFRSVDWVGQTGAIRKVVGLTPFMDNVWLKAGAGGVLSLRFQDKRDAKGVSQRIEHGKHKGQWLNIRHYPAPVVEGVLNTTGAGDTLAGSLISSLSTKEEEGMVDRALQRVKATLESHHSVA</sequence>
<evidence type="ECO:0000256" key="4">
    <source>
        <dbReference type="ARBA" id="ARBA00023239"/>
    </source>
</evidence>
<dbReference type="InterPro" id="IPR022830">
    <property type="entry name" value="Indigdn_synthA-like"/>
</dbReference>
<dbReference type="SUPFAM" id="SSF110581">
    <property type="entry name" value="Indigoidine synthase A-like"/>
    <property type="match status" value="1"/>
</dbReference>
<evidence type="ECO:0000256" key="1">
    <source>
        <dbReference type="ARBA" id="ARBA00022723"/>
    </source>
</evidence>
<proteinExistence type="predicted"/>
<accession>K1W120</accession>
<dbReference type="InterPro" id="IPR007342">
    <property type="entry name" value="PsuG"/>
</dbReference>
<dbReference type="InParanoid" id="K1W120"/>
<evidence type="ECO:0000256" key="3">
    <source>
        <dbReference type="ARBA" id="ARBA00023211"/>
    </source>
</evidence>
<evidence type="ECO:0000256" key="2">
    <source>
        <dbReference type="ARBA" id="ARBA00022801"/>
    </source>
</evidence>
<dbReference type="EMBL" id="AMBO01000091">
    <property type="protein sequence ID" value="EKD05507.1"/>
    <property type="molecule type" value="Genomic_DNA"/>
</dbReference>
<keyword evidence="2" id="KW-0378">Hydrolase</keyword>
<comment type="caution">
    <text evidence="8">The sequence shown here is derived from an EMBL/GenBank/DDBJ whole genome shotgun (WGS) entry which is preliminary data.</text>
</comment>